<dbReference type="PROSITE" id="PS50887">
    <property type="entry name" value="GGDEF"/>
    <property type="match status" value="1"/>
</dbReference>
<evidence type="ECO:0000256" key="1">
    <source>
        <dbReference type="ARBA" id="ARBA00012528"/>
    </source>
</evidence>
<dbReference type="InterPro" id="IPR000160">
    <property type="entry name" value="GGDEF_dom"/>
</dbReference>
<dbReference type="InterPro" id="IPR050469">
    <property type="entry name" value="Diguanylate_Cyclase"/>
</dbReference>
<dbReference type="CDD" id="cd01949">
    <property type="entry name" value="GGDEF"/>
    <property type="match status" value="1"/>
</dbReference>
<dbReference type="Proteomes" id="UP001195963">
    <property type="component" value="Unassembled WGS sequence"/>
</dbReference>
<dbReference type="PANTHER" id="PTHR45138">
    <property type="entry name" value="REGULATORY COMPONENTS OF SENSORY TRANSDUCTION SYSTEM"/>
    <property type="match status" value="1"/>
</dbReference>
<dbReference type="InterPro" id="IPR029787">
    <property type="entry name" value="Nucleotide_cyclase"/>
</dbReference>
<gene>
    <name evidence="3" type="ORF">K0625_02145</name>
</gene>
<dbReference type="Pfam" id="PF00990">
    <property type="entry name" value="GGDEF"/>
    <property type="match status" value="1"/>
</dbReference>
<accession>A0ABS7DYU8</accession>
<feature type="domain" description="GGDEF" evidence="2">
    <location>
        <begin position="165"/>
        <end position="293"/>
    </location>
</feature>
<dbReference type="Gene3D" id="3.30.70.270">
    <property type="match status" value="1"/>
</dbReference>
<protein>
    <recommendedName>
        <fullName evidence="1">diguanylate cyclase</fullName>
        <ecNumber evidence="1">2.7.7.65</ecNumber>
    </recommendedName>
</protein>
<dbReference type="PANTHER" id="PTHR45138:SF6">
    <property type="entry name" value="DIGUANYLATE CYCLASE DGCN"/>
    <property type="match status" value="1"/>
</dbReference>
<evidence type="ECO:0000313" key="3">
    <source>
        <dbReference type="EMBL" id="MBW8182455.1"/>
    </source>
</evidence>
<dbReference type="EC" id="2.7.7.65" evidence="1"/>
<dbReference type="SMART" id="SM00267">
    <property type="entry name" value="GGDEF"/>
    <property type="match status" value="1"/>
</dbReference>
<reference evidence="3 4" key="1">
    <citation type="submission" date="2021-07" db="EMBL/GenBank/DDBJ databases">
        <title>Shewanella sp. nov, isolated from SCS.</title>
        <authorList>
            <person name="Cao W.R."/>
        </authorList>
    </citation>
    <scope>NUCLEOTIDE SEQUENCE [LARGE SCALE GENOMIC DNA]</scope>
    <source>
        <strain evidence="3 4">NR704-98</strain>
    </source>
</reference>
<sequence length="293" mass="33118">MDFGLAAEFSPEEYRYQPEIYQVNDPEPDLVKIIQHLHESLDPRTVFACFGKIMGQYLPIDGVQMTFKRHQFNWGRTLGIKVTQQLAFSGEAANLTYSLKSPLTPSQSQRLQTMQTLVLLPLFNAIQFQDISQKAMYDSLTQLGNRHYYAESLKKAIATSSRHDNPLSIVILDLDNFKKLNDSYGHVLGDEVLSEFGQLLTSAIRDTDQAFRVGGDEFVVIVRGDVKAASVLCERVLASISNHSLFEKYQAMTSLGVSQWQQDETATDVYERADKALYRAKAAGRRCFKVDDI</sequence>
<dbReference type="SUPFAM" id="SSF55073">
    <property type="entry name" value="Nucleotide cyclase"/>
    <property type="match status" value="1"/>
</dbReference>
<name>A0ABS7DYU8_9GAMM</name>
<comment type="caution">
    <text evidence="3">The sequence shown here is derived from an EMBL/GenBank/DDBJ whole genome shotgun (WGS) entry which is preliminary data.</text>
</comment>
<evidence type="ECO:0000259" key="2">
    <source>
        <dbReference type="PROSITE" id="PS50887"/>
    </source>
</evidence>
<dbReference type="RefSeq" id="WP_220108148.1">
    <property type="nucleotide sequence ID" value="NZ_JAHZST010000001.1"/>
</dbReference>
<dbReference type="InterPro" id="IPR043128">
    <property type="entry name" value="Rev_trsase/Diguanyl_cyclase"/>
</dbReference>
<proteinExistence type="predicted"/>
<organism evidence="3 4">
    <name type="scientific">Shewanella nanhaiensis</name>
    <dbReference type="NCBI Taxonomy" id="2864872"/>
    <lineage>
        <taxon>Bacteria</taxon>
        <taxon>Pseudomonadati</taxon>
        <taxon>Pseudomonadota</taxon>
        <taxon>Gammaproteobacteria</taxon>
        <taxon>Alteromonadales</taxon>
        <taxon>Shewanellaceae</taxon>
        <taxon>Shewanella</taxon>
    </lineage>
</organism>
<keyword evidence="4" id="KW-1185">Reference proteome</keyword>
<evidence type="ECO:0000313" key="4">
    <source>
        <dbReference type="Proteomes" id="UP001195963"/>
    </source>
</evidence>
<dbReference type="NCBIfam" id="TIGR00254">
    <property type="entry name" value="GGDEF"/>
    <property type="match status" value="1"/>
</dbReference>
<dbReference type="EMBL" id="JAHZST010000001">
    <property type="protein sequence ID" value="MBW8182455.1"/>
    <property type="molecule type" value="Genomic_DNA"/>
</dbReference>